<evidence type="ECO:0000256" key="1">
    <source>
        <dbReference type="SAM" id="MobiDB-lite"/>
    </source>
</evidence>
<feature type="region of interest" description="Disordered" evidence="1">
    <location>
        <begin position="1"/>
        <end position="24"/>
    </location>
</feature>
<sequence>MLIECSQEQGEDGVYHEQDNSTHRGDDLWLAENVGEEQKHERVEEVDQVDQDVEHVGSGVHVRSVPAQPNKVEQLDGKDTDSLSLTTVLH</sequence>
<name>A0A9P8TN61_WICPI</name>
<feature type="compositionally biased region" description="Basic and acidic residues" evidence="1">
    <location>
        <begin position="13"/>
        <end position="24"/>
    </location>
</feature>
<evidence type="ECO:0000313" key="3">
    <source>
        <dbReference type="Proteomes" id="UP000774326"/>
    </source>
</evidence>
<protein>
    <submittedName>
        <fullName evidence="2">Uncharacterized protein</fullName>
    </submittedName>
</protein>
<dbReference type="Proteomes" id="UP000774326">
    <property type="component" value="Unassembled WGS sequence"/>
</dbReference>
<reference evidence="2" key="1">
    <citation type="journal article" date="2021" name="Open Biol.">
        <title>Shared evolutionary footprints suggest mitochondrial oxidative damage underlies multiple complex I losses in fungi.</title>
        <authorList>
            <person name="Schikora-Tamarit M.A."/>
            <person name="Marcet-Houben M."/>
            <person name="Nosek J."/>
            <person name="Gabaldon T."/>
        </authorList>
    </citation>
    <scope>NUCLEOTIDE SEQUENCE</scope>
    <source>
        <strain evidence="2">CBS2887</strain>
    </source>
</reference>
<feature type="region of interest" description="Disordered" evidence="1">
    <location>
        <begin position="62"/>
        <end position="90"/>
    </location>
</feature>
<gene>
    <name evidence="2" type="ORF">WICPIJ_004162</name>
</gene>
<comment type="caution">
    <text evidence="2">The sequence shown here is derived from an EMBL/GenBank/DDBJ whole genome shotgun (WGS) entry which is preliminary data.</text>
</comment>
<reference evidence="2" key="2">
    <citation type="submission" date="2021-01" db="EMBL/GenBank/DDBJ databases">
        <authorList>
            <person name="Schikora-Tamarit M.A."/>
        </authorList>
    </citation>
    <scope>NUCLEOTIDE SEQUENCE</scope>
    <source>
        <strain evidence="2">CBS2887</strain>
    </source>
</reference>
<proteinExistence type="predicted"/>
<dbReference type="AlphaFoldDB" id="A0A9P8TN61"/>
<evidence type="ECO:0000313" key="2">
    <source>
        <dbReference type="EMBL" id="KAH3684859.1"/>
    </source>
</evidence>
<keyword evidence="3" id="KW-1185">Reference proteome</keyword>
<dbReference type="EMBL" id="JAEUBG010002296">
    <property type="protein sequence ID" value="KAH3684859.1"/>
    <property type="molecule type" value="Genomic_DNA"/>
</dbReference>
<organism evidence="2 3">
    <name type="scientific">Wickerhamomyces pijperi</name>
    <name type="common">Yeast</name>
    <name type="synonym">Pichia pijperi</name>
    <dbReference type="NCBI Taxonomy" id="599730"/>
    <lineage>
        <taxon>Eukaryota</taxon>
        <taxon>Fungi</taxon>
        <taxon>Dikarya</taxon>
        <taxon>Ascomycota</taxon>
        <taxon>Saccharomycotina</taxon>
        <taxon>Saccharomycetes</taxon>
        <taxon>Phaffomycetales</taxon>
        <taxon>Wickerhamomycetaceae</taxon>
        <taxon>Wickerhamomyces</taxon>
    </lineage>
</organism>
<accession>A0A9P8TN61</accession>